<dbReference type="SMART" id="SM00354">
    <property type="entry name" value="HTH_LACI"/>
    <property type="match status" value="1"/>
</dbReference>
<dbReference type="Gene3D" id="1.10.260.40">
    <property type="entry name" value="lambda repressor-like DNA-binding domains"/>
    <property type="match status" value="1"/>
</dbReference>
<name>A0A0R1Q5Z5_9LACO</name>
<dbReference type="InterPro" id="IPR028082">
    <property type="entry name" value="Peripla_BP_I"/>
</dbReference>
<proteinExistence type="predicted"/>
<evidence type="ECO:0000259" key="4">
    <source>
        <dbReference type="PROSITE" id="PS50932"/>
    </source>
</evidence>
<dbReference type="CDD" id="cd01392">
    <property type="entry name" value="HTH_LacI"/>
    <property type="match status" value="1"/>
</dbReference>
<dbReference type="InterPro" id="IPR001761">
    <property type="entry name" value="Peripla_BP/Lac1_sug-bd_dom"/>
</dbReference>
<gene>
    <name evidence="5" type="ORF">FD01_GL002937</name>
</gene>
<keyword evidence="2" id="KW-0238">DNA-binding</keyword>
<organism evidence="5 6">
    <name type="scientific">Lacticaseibacillus manihotivorans DSM 13343 = JCM 12514</name>
    <dbReference type="NCBI Taxonomy" id="1423769"/>
    <lineage>
        <taxon>Bacteria</taxon>
        <taxon>Bacillati</taxon>
        <taxon>Bacillota</taxon>
        <taxon>Bacilli</taxon>
        <taxon>Lactobacillales</taxon>
        <taxon>Lactobacillaceae</taxon>
        <taxon>Lacticaseibacillus</taxon>
    </lineage>
</organism>
<dbReference type="AlphaFoldDB" id="A0A0R1Q5Z5"/>
<feature type="domain" description="HTH lacI-type" evidence="4">
    <location>
        <begin position="2"/>
        <end position="56"/>
    </location>
</feature>
<dbReference type="PANTHER" id="PTHR30146:SF105">
    <property type="entry name" value="CATABOLITE CONTROL PROTEIN B"/>
    <property type="match status" value="1"/>
</dbReference>
<dbReference type="Pfam" id="PF00356">
    <property type="entry name" value="LacI"/>
    <property type="match status" value="1"/>
</dbReference>
<comment type="caution">
    <text evidence="5">The sequence shown here is derived from an EMBL/GenBank/DDBJ whole genome shotgun (WGS) entry which is preliminary data.</text>
</comment>
<evidence type="ECO:0000313" key="5">
    <source>
        <dbReference type="EMBL" id="KRL36707.1"/>
    </source>
</evidence>
<dbReference type="GO" id="GO:0000976">
    <property type="term" value="F:transcription cis-regulatory region binding"/>
    <property type="evidence" value="ECO:0007669"/>
    <property type="project" value="TreeGrafter"/>
</dbReference>
<dbReference type="OrthoDB" id="9798934at2"/>
<evidence type="ECO:0000256" key="2">
    <source>
        <dbReference type="ARBA" id="ARBA00023125"/>
    </source>
</evidence>
<evidence type="ECO:0000256" key="3">
    <source>
        <dbReference type="ARBA" id="ARBA00023163"/>
    </source>
</evidence>
<keyword evidence="3" id="KW-0804">Transcription</keyword>
<dbReference type="Gene3D" id="3.40.50.2300">
    <property type="match status" value="2"/>
</dbReference>
<reference evidence="5 6" key="1">
    <citation type="journal article" date="2015" name="Genome Announc.">
        <title>Expanding the biotechnology potential of lactobacilli through comparative genomics of 213 strains and associated genera.</title>
        <authorList>
            <person name="Sun Z."/>
            <person name="Harris H.M."/>
            <person name="McCann A."/>
            <person name="Guo C."/>
            <person name="Argimon S."/>
            <person name="Zhang W."/>
            <person name="Yang X."/>
            <person name="Jeffery I.B."/>
            <person name="Cooney J.C."/>
            <person name="Kagawa T.F."/>
            <person name="Liu W."/>
            <person name="Song Y."/>
            <person name="Salvetti E."/>
            <person name="Wrobel A."/>
            <person name="Rasinkangas P."/>
            <person name="Parkhill J."/>
            <person name="Rea M.C."/>
            <person name="O'Sullivan O."/>
            <person name="Ritari J."/>
            <person name="Douillard F.P."/>
            <person name="Paul Ross R."/>
            <person name="Yang R."/>
            <person name="Briner A.E."/>
            <person name="Felis G.E."/>
            <person name="de Vos W.M."/>
            <person name="Barrangou R."/>
            <person name="Klaenhammer T.R."/>
            <person name="Caufield P.W."/>
            <person name="Cui Y."/>
            <person name="Zhang H."/>
            <person name="O'Toole P.W."/>
        </authorList>
    </citation>
    <scope>NUCLEOTIDE SEQUENCE [LARGE SCALE GENOMIC DNA]</scope>
    <source>
        <strain evidence="5 6">DSM 13343</strain>
    </source>
</reference>
<dbReference type="InterPro" id="IPR000843">
    <property type="entry name" value="HTH_LacI"/>
</dbReference>
<dbReference type="Pfam" id="PF00532">
    <property type="entry name" value="Peripla_BP_1"/>
    <property type="match status" value="1"/>
</dbReference>
<dbReference type="GO" id="GO:0003700">
    <property type="term" value="F:DNA-binding transcription factor activity"/>
    <property type="evidence" value="ECO:0007669"/>
    <property type="project" value="TreeGrafter"/>
</dbReference>
<dbReference type="EMBL" id="AZEU01000330">
    <property type="protein sequence ID" value="KRL36707.1"/>
    <property type="molecule type" value="Genomic_DNA"/>
</dbReference>
<dbReference type="InterPro" id="IPR010982">
    <property type="entry name" value="Lambda_DNA-bd_dom_sf"/>
</dbReference>
<dbReference type="CDD" id="cd06286">
    <property type="entry name" value="PBP1_CcpB-like"/>
    <property type="match status" value="1"/>
</dbReference>
<keyword evidence="1" id="KW-0805">Transcription regulation</keyword>
<evidence type="ECO:0000313" key="6">
    <source>
        <dbReference type="Proteomes" id="UP000051790"/>
    </source>
</evidence>
<dbReference type="RefSeq" id="WP_056965256.1">
    <property type="nucleotide sequence ID" value="NZ_AZEU01000330.1"/>
</dbReference>
<dbReference type="PROSITE" id="PS50932">
    <property type="entry name" value="HTH_LACI_2"/>
    <property type="match status" value="1"/>
</dbReference>
<dbReference type="PANTHER" id="PTHR30146">
    <property type="entry name" value="LACI-RELATED TRANSCRIPTIONAL REPRESSOR"/>
    <property type="match status" value="1"/>
</dbReference>
<sequence>MANIHDIARLSGFSVATVSRVINDRPYVSPEAKAAVMKVVRQLDYVPNAMARDLSAGHTMTIGVVTPMRDHPYFTSLTNSITRAAFARGYRVMLLPSQYDQAIEADYLEQLRMKAYDALIFTSHALPLTDILPYAKTGQVVVCHDPGHVAVNAAFTDRGETYVEGCQWLKAHHAKKIGMFLPRTAKLSATSQAMLGAFQQVFGEALPEALQVLDVMNNEDGYQAAQQLAKQHVDGIFTNGDDIAAGAVQYYREQHLALPLMVGQENQLSSQLLNMPTIDHHFRVVGELALRLAVGELSGQHQVASTFISRA</sequence>
<protein>
    <submittedName>
        <fullName evidence="5">Transcriptional regulator</fullName>
    </submittedName>
</protein>
<dbReference type="PATRIC" id="fig|1423769.4.peg.3167"/>
<dbReference type="SUPFAM" id="SSF47413">
    <property type="entry name" value="lambda repressor-like DNA-binding domains"/>
    <property type="match status" value="1"/>
</dbReference>
<accession>A0A0R1Q5Z5</accession>
<keyword evidence="6" id="KW-1185">Reference proteome</keyword>
<dbReference type="SUPFAM" id="SSF53822">
    <property type="entry name" value="Periplasmic binding protein-like I"/>
    <property type="match status" value="1"/>
</dbReference>
<dbReference type="Proteomes" id="UP000051790">
    <property type="component" value="Unassembled WGS sequence"/>
</dbReference>
<evidence type="ECO:0000256" key="1">
    <source>
        <dbReference type="ARBA" id="ARBA00023015"/>
    </source>
</evidence>